<dbReference type="InterPro" id="IPR003661">
    <property type="entry name" value="HisK_dim/P_dom"/>
</dbReference>
<dbReference type="SUPFAM" id="SSF55874">
    <property type="entry name" value="ATPase domain of HSP90 chaperone/DNA topoisomerase II/histidine kinase"/>
    <property type="match status" value="1"/>
</dbReference>
<dbReference type="InterPro" id="IPR036097">
    <property type="entry name" value="HisK_dim/P_sf"/>
</dbReference>
<dbReference type="Pfam" id="PF00672">
    <property type="entry name" value="HAMP"/>
    <property type="match status" value="1"/>
</dbReference>
<dbReference type="FunFam" id="1.10.287.130:FF:000001">
    <property type="entry name" value="Two-component sensor histidine kinase"/>
    <property type="match status" value="1"/>
</dbReference>
<dbReference type="InterPro" id="IPR003660">
    <property type="entry name" value="HAMP_dom"/>
</dbReference>
<evidence type="ECO:0000256" key="4">
    <source>
        <dbReference type="ARBA" id="ARBA00022553"/>
    </source>
</evidence>
<evidence type="ECO:0000256" key="7">
    <source>
        <dbReference type="ARBA" id="ARBA00023012"/>
    </source>
</evidence>
<dbReference type="PANTHER" id="PTHR45453:SF1">
    <property type="entry name" value="PHOSPHATE REGULON SENSOR PROTEIN PHOR"/>
    <property type="match status" value="1"/>
</dbReference>
<dbReference type="PANTHER" id="PTHR45453">
    <property type="entry name" value="PHOSPHATE REGULON SENSOR PROTEIN PHOR"/>
    <property type="match status" value="1"/>
</dbReference>
<dbReference type="EMBL" id="FOOX01000006">
    <property type="protein sequence ID" value="SFG55373.1"/>
    <property type="molecule type" value="Genomic_DNA"/>
</dbReference>
<evidence type="ECO:0000259" key="10">
    <source>
        <dbReference type="PROSITE" id="PS50109"/>
    </source>
</evidence>
<dbReference type="InterPro" id="IPR004358">
    <property type="entry name" value="Sig_transdc_His_kin-like_C"/>
</dbReference>
<feature type="domain" description="Histidine kinase" evidence="10">
    <location>
        <begin position="175"/>
        <end position="395"/>
    </location>
</feature>
<dbReference type="GO" id="GO:0016036">
    <property type="term" value="P:cellular response to phosphate starvation"/>
    <property type="evidence" value="ECO:0007669"/>
    <property type="project" value="TreeGrafter"/>
</dbReference>
<keyword evidence="7" id="KW-0902">Two-component regulatory system</keyword>
<gene>
    <name evidence="12" type="ORF">SAMN05660649_01966</name>
</gene>
<comment type="catalytic activity">
    <reaction evidence="1">
        <text>ATP + protein L-histidine = ADP + protein N-phospho-L-histidine.</text>
        <dbReference type="EC" id="2.7.13.3"/>
    </reaction>
</comment>
<dbReference type="InterPro" id="IPR050351">
    <property type="entry name" value="BphY/WalK/GraS-like"/>
</dbReference>
<reference evidence="13" key="1">
    <citation type="submission" date="2016-10" db="EMBL/GenBank/DDBJ databases">
        <authorList>
            <person name="Varghese N."/>
            <person name="Submissions S."/>
        </authorList>
    </citation>
    <scope>NUCLEOTIDE SEQUENCE [LARGE SCALE GENOMIC DNA]</scope>
    <source>
        <strain evidence="13">DSM 17038</strain>
    </source>
</reference>
<dbReference type="CDD" id="cd00082">
    <property type="entry name" value="HisKA"/>
    <property type="match status" value="1"/>
</dbReference>
<dbReference type="Gene3D" id="1.10.287.130">
    <property type="match status" value="1"/>
</dbReference>
<dbReference type="InterPro" id="IPR036890">
    <property type="entry name" value="HATPase_C_sf"/>
</dbReference>
<evidence type="ECO:0000313" key="13">
    <source>
        <dbReference type="Proteomes" id="UP000199337"/>
    </source>
</evidence>
<feature type="domain" description="HAMP" evidence="11">
    <location>
        <begin position="108"/>
        <end position="160"/>
    </location>
</feature>
<dbReference type="CDD" id="cd00075">
    <property type="entry name" value="HATPase"/>
    <property type="match status" value="1"/>
</dbReference>
<dbReference type="SMART" id="SM00387">
    <property type="entry name" value="HATPase_c"/>
    <property type="match status" value="1"/>
</dbReference>
<dbReference type="GO" id="GO:0005886">
    <property type="term" value="C:plasma membrane"/>
    <property type="evidence" value="ECO:0007669"/>
    <property type="project" value="TreeGrafter"/>
</dbReference>
<dbReference type="PROSITE" id="PS50109">
    <property type="entry name" value="HIS_KIN"/>
    <property type="match status" value="1"/>
</dbReference>
<evidence type="ECO:0000256" key="8">
    <source>
        <dbReference type="ARBA" id="ARBA00023136"/>
    </source>
</evidence>
<evidence type="ECO:0000256" key="1">
    <source>
        <dbReference type="ARBA" id="ARBA00000085"/>
    </source>
</evidence>
<evidence type="ECO:0000256" key="2">
    <source>
        <dbReference type="ARBA" id="ARBA00004370"/>
    </source>
</evidence>
<dbReference type="SMART" id="SM00388">
    <property type="entry name" value="HisKA"/>
    <property type="match status" value="1"/>
</dbReference>
<dbReference type="InterPro" id="IPR003594">
    <property type="entry name" value="HATPase_dom"/>
</dbReference>
<evidence type="ECO:0000256" key="5">
    <source>
        <dbReference type="ARBA" id="ARBA00022679"/>
    </source>
</evidence>
<dbReference type="PROSITE" id="PS50885">
    <property type="entry name" value="HAMP"/>
    <property type="match status" value="1"/>
</dbReference>
<dbReference type="InterPro" id="IPR005467">
    <property type="entry name" value="His_kinase_dom"/>
</dbReference>
<dbReference type="Gene3D" id="3.30.565.10">
    <property type="entry name" value="Histidine kinase-like ATPase, C-terminal domain"/>
    <property type="match status" value="1"/>
</dbReference>
<dbReference type="SUPFAM" id="SSF158472">
    <property type="entry name" value="HAMP domain-like"/>
    <property type="match status" value="1"/>
</dbReference>
<keyword evidence="9" id="KW-0812">Transmembrane</keyword>
<dbReference type="FunFam" id="3.30.565.10:FF:000006">
    <property type="entry name" value="Sensor histidine kinase WalK"/>
    <property type="match status" value="1"/>
</dbReference>
<dbReference type="Pfam" id="PF02518">
    <property type="entry name" value="HATPase_c"/>
    <property type="match status" value="1"/>
</dbReference>
<dbReference type="Gene3D" id="6.10.340.10">
    <property type="match status" value="1"/>
</dbReference>
<evidence type="ECO:0000256" key="6">
    <source>
        <dbReference type="ARBA" id="ARBA00022777"/>
    </source>
</evidence>
<dbReference type="EC" id="2.7.13.3" evidence="3"/>
<dbReference type="Pfam" id="PF00512">
    <property type="entry name" value="HisKA"/>
    <property type="match status" value="1"/>
</dbReference>
<keyword evidence="5" id="KW-0808">Transferase</keyword>
<feature type="transmembrane region" description="Helical" evidence="9">
    <location>
        <begin position="59"/>
        <end position="78"/>
    </location>
</feature>
<keyword evidence="4" id="KW-0597">Phosphoprotein</keyword>
<comment type="subcellular location">
    <subcellularLocation>
        <location evidence="2">Membrane</location>
    </subcellularLocation>
</comment>
<dbReference type="PRINTS" id="PR00344">
    <property type="entry name" value="BCTRLSENSOR"/>
</dbReference>
<keyword evidence="6 12" id="KW-0418">Kinase</keyword>
<organism evidence="12 13">
    <name type="scientific">Desulfotruncus arcticus DSM 17038</name>
    <dbReference type="NCBI Taxonomy" id="1121424"/>
    <lineage>
        <taxon>Bacteria</taxon>
        <taxon>Bacillati</taxon>
        <taxon>Bacillota</taxon>
        <taxon>Clostridia</taxon>
        <taxon>Eubacteriales</taxon>
        <taxon>Desulfallaceae</taxon>
        <taxon>Desulfotruncus</taxon>
    </lineage>
</organism>
<accession>A0A1I2SS25</accession>
<dbReference type="STRING" id="341036.SAMN05660649_01966"/>
<name>A0A1I2SS25_9FIRM</name>
<dbReference type="GO" id="GO:0000155">
    <property type="term" value="F:phosphorelay sensor kinase activity"/>
    <property type="evidence" value="ECO:0007669"/>
    <property type="project" value="InterPro"/>
</dbReference>
<dbReference type="AlphaFoldDB" id="A0A1I2SS25"/>
<evidence type="ECO:0000256" key="9">
    <source>
        <dbReference type="SAM" id="Phobius"/>
    </source>
</evidence>
<sequence>MTDVAKKDEMHKFFQEFKRFHGRPNHHEKHQNCEHFFEKFEQHRMYHREFHRMHRSLHYFRPFALLFNLLILFLLFKLAGIKAIVIFIAALLIAKEIAQALFFLRVEKRVFRPIEALKNGVEEIARGNYDVKVECQMRNEIGLLVASFNEMARKLGESERIKSEYEENRKSLIANISHDLKTPITSIQGYIEAILDEDGIPPENKKKYLQITHHNIVYVNKLIDDLFLFAKLDLQKLNFQFEQVPVRAFMSDLTEELGLELEERQVQFLYTDKMEQDLPVSLDRKRMHQALRNIVGNALKYGPEKGLVIKAELSKQGDLACLKLSDNGPGIPADKLPHIFDRFYRIDKERTKDLMSTGLGLAIARELVEAHRGSITACSEEGKGTCFTITLHFAE</sequence>
<evidence type="ECO:0000256" key="3">
    <source>
        <dbReference type="ARBA" id="ARBA00012438"/>
    </source>
</evidence>
<keyword evidence="9" id="KW-1133">Transmembrane helix</keyword>
<dbReference type="CDD" id="cd06225">
    <property type="entry name" value="HAMP"/>
    <property type="match status" value="1"/>
</dbReference>
<dbReference type="SUPFAM" id="SSF47384">
    <property type="entry name" value="Homodimeric domain of signal transducing histidine kinase"/>
    <property type="match status" value="1"/>
</dbReference>
<proteinExistence type="predicted"/>
<evidence type="ECO:0000313" key="12">
    <source>
        <dbReference type="EMBL" id="SFG55373.1"/>
    </source>
</evidence>
<keyword evidence="8 9" id="KW-0472">Membrane</keyword>
<dbReference type="GO" id="GO:0004721">
    <property type="term" value="F:phosphoprotein phosphatase activity"/>
    <property type="evidence" value="ECO:0007669"/>
    <property type="project" value="TreeGrafter"/>
</dbReference>
<dbReference type="Proteomes" id="UP000199337">
    <property type="component" value="Unassembled WGS sequence"/>
</dbReference>
<dbReference type="SMART" id="SM00304">
    <property type="entry name" value="HAMP"/>
    <property type="match status" value="1"/>
</dbReference>
<protein>
    <recommendedName>
        <fullName evidence="3">histidine kinase</fullName>
        <ecNumber evidence="3">2.7.13.3</ecNumber>
    </recommendedName>
</protein>
<evidence type="ECO:0000259" key="11">
    <source>
        <dbReference type="PROSITE" id="PS50885"/>
    </source>
</evidence>
<keyword evidence="13" id="KW-1185">Reference proteome</keyword>